<name>A0ABT8YUY9_9SPIR</name>
<organism evidence="2 3">
    <name type="scientific">Brachyspira innocens</name>
    <dbReference type="NCBI Taxonomy" id="13264"/>
    <lineage>
        <taxon>Bacteria</taxon>
        <taxon>Pseudomonadati</taxon>
        <taxon>Spirochaetota</taxon>
        <taxon>Spirochaetia</taxon>
        <taxon>Brachyspirales</taxon>
        <taxon>Brachyspiraceae</taxon>
        <taxon>Brachyspira</taxon>
    </lineage>
</organism>
<dbReference type="Proteomes" id="UP001175147">
    <property type="component" value="Unassembled WGS sequence"/>
</dbReference>
<keyword evidence="3" id="KW-1185">Reference proteome</keyword>
<evidence type="ECO:0008006" key="4">
    <source>
        <dbReference type="Google" id="ProtNLM"/>
    </source>
</evidence>
<proteinExistence type="predicted"/>
<keyword evidence="1" id="KW-0812">Transmembrane</keyword>
<comment type="caution">
    <text evidence="2">The sequence shown here is derived from an EMBL/GenBank/DDBJ whole genome shotgun (WGS) entry which is preliminary data.</text>
</comment>
<evidence type="ECO:0000256" key="1">
    <source>
        <dbReference type="SAM" id="Phobius"/>
    </source>
</evidence>
<evidence type="ECO:0000313" key="2">
    <source>
        <dbReference type="EMBL" id="MDO7019603.1"/>
    </source>
</evidence>
<sequence>MNNFYIVACVTAIILILVLILIKKIFSKKKKTRKASKESIKKIQELKAKINADSNDYVSMYSLAKLEDEAGLDDEALIIYENLLKVSFLQGKEEIDICKRLEKKYEKDGKAEEAFKYALKISKLDSNNMKYNIKIASVLTKNGEYIIACDYFNKALLSKNEFDIEDIKAAAFSFFKIKDYKKSAVFLEELYKRAAKEENTDELVHIQRSLISMYMLGDEISIARSFIEQIINKSNDKYYIDRMYLHILYKLIDNEKFKELYDKLYTAYKIKDSDKENYSIILDYCFYSYFFKDIELSKILFEKINNFNIEELKIYNINIILNYLSDIVKATSQINKLRSMMNLEHSKQDNYEKYVSKEDIEN</sequence>
<keyword evidence="1" id="KW-0472">Membrane</keyword>
<gene>
    <name evidence="2" type="ORF">Q5M86_02320</name>
</gene>
<reference evidence="2" key="1">
    <citation type="submission" date="2023-07" db="EMBL/GenBank/DDBJ databases">
        <title>Mucosal microbiota of week-old chicken and adult hens.</title>
        <authorList>
            <person name="Volf J."/>
            <person name="Karasova D."/>
            <person name="Crhanova M."/>
            <person name="Faldynova M."/>
            <person name="Prikrylova H."/>
            <person name="Zeman M."/>
            <person name="Babak V."/>
            <person name="Rajova J."/>
            <person name="Rychlik I."/>
        </authorList>
    </citation>
    <scope>NUCLEOTIDE SEQUENCE</scope>
    <source>
        <strain evidence="2">ET902</strain>
    </source>
</reference>
<dbReference type="EMBL" id="JAUPBM010000014">
    <property type="protein sequence ID" value="MDO7019603.1"/>
    <property type="molecule type" value="Genomic_DNA"/>
</dbReference>
<dbReference type="SUPFAM" id="SSF48452">
    <property type="entry name" value="TPR-like"/>
    <property type="match status" value="1"/>
</dbReference>
<dbReference type="Gene3D" id="1.25.40.10">
    <property type="entry name" value="Tetratricopeptide repeat domain"/>
    <property type="match status" value="1"/>
</dbReference>
<accession>A0ABT8YUY9</accession>
<dbReference type="InterPro" id="IPR011990">
    <property type="entry name" value="TPR-like_helical_dom_sf"/>
</dbReference>
<keyword evidence="1" id="KW-1133">Transmembrane helix</keyword>
<feature type="transmembrane region" description="Helical" evidence="1">
    <location>
        <begin position="6"/>
        <end position="26"/>
    </location>
</feature>
<protein>
    <recommendedName>
        <fullName evidence="4">TPR domain-containing protein</fullName>
    </recommendedName>
</protein>
<evidence type="ECO:0000313" key="3">
    <source>
        <dbReference type="Proteomes" id="UP001175147"/>
    </source>
</evidence>
<dbReference type="RefSeq" id="WP_304385455.1">
    <property type="nucleotide sequence ID" value="NZ_JAUPBL010000052.1"/>
</dbReference>